<reference evidence="1" key="2">
    <citation type="submission" date="2022-06" db="UniProtKB">
        <authorList>
            <consortium name="EnsemblMetazoa"/>
        </authorList>
    </citation>
    <scope>IDENTIFICATION</scope>
    <source>
        <strain evidence="1">DF5081</strain>
    </source>
</reference>
<dbReference type="AlphaFoldDB" id="A0A8R1EKA4"/>
<dbReference type="EnsemblMetazoa" id="CJA36705.1">
    <property type="protein sequence ID" value="CJA36705.1"/>
    <property type="gene ID" value="WBGene00212552"/>
</dbReference>
<dbReference type="Proteomes" id="UP000005237">
    <property type="component" value="Unassembled WGS sequence"/>
</dbReference>
<proteinExistence type="predicted"/>
<evidence type="ECO:0000313" key="2">
    <source>
        <dbReference type="Proteomes" id="UP000005237"/>
    </source>
</evidence>
<sequence length="68" mass="7457">MKSAFSMESMVFYIGMVLKQPCGLDGVVKSEQTPTHRTQIEKRVSGVSARISDVESAKLDTALGQRPQ</sequence>
<name>A0A8R1EKA4_CAEJA</name>
<accession>A0A8R1EKA4</accession>
<reference evidence="2" key="1">
    <citation type="submission" date="2010-08" db="EMBL/GenBank/DDBJ databases">
        <authorList>
            <consortium name="Caenorhabditis japonica Sequencing Consortium"/>
            <person name="Wilson R.K."/>
        </authorList>
    </citation>
    <scope>NUCLEOTIDE SEQUENCE [LARGE SCALE GENOMIC DNA]</scope>
    <source>
        <strain evidence="2">DF5081</strain>
    </source>
</reference>
<keyword evidence="2" id="KW-1185">Reference proteome</keyword>
<protein>
    <submittedName>
        <fullName evidence="1">Uncharacterized protein</fullName>
    </submittedName>
</protein>
<evidence type="ECO:0000313" key="1">
    <source>
        <dbReference type="EnsemblMetazoa" id="CJA36705.1"/>
    </source>
</evidence>
<organism evidence="1 2">
    <name type="scientific">Caenorhabditis japonica</name>
    <dbReference type="NCBI Taxonomy" id="281687"/>
    <lineage>
        <taxon>Eukaryota</taxon>
        <taxon>Metazoa</taxon>
        <taxon>Ecdysozoa</taxon>
        <taxon>Nematoda</taxon>
        <taxon>Chromadorea</taxon>
        <taxon>Rhabditida</taxon>
        <taxon>Rhabditina</taxon>
        <taxon>Rhabditomorpha</taxon>
        <taxon>Rhabditoidea</taxon>
        <taxon>Rhabditidae</taxon>
        <taxon>Peloderinae</taxon>
        <taxon>Caenorhabditis</taxon>
    </lineage>
</organism>